<dbReference type="PANTHER" id="PTHR42695:SF5">
    <property type="entry name" value="GLUTAMINE AMIDOTRANSFERASE YLR126C-RELATED"/>
    <property type="match status" value="1"/>
</dbReference>
<gene>
    <name evidence="2" type="ORF">RM540_14985</name>
</gene>
<keyword evidence="3" id="KW-1185">Reference proteome</keyword>
<reference evidence="2 3" key="1">
    <citation type="submission" date="2023-09" db="EMBL/GenBank/DDBJ databases">
        <authorList>
            <person name="Rey-Velasco X."/>
        </authorList>
    </citation>
    <scope>NUCLEOTIDE SEQUENCE [LARGE SCALE GENOMIC DNA]</scope>
    <source>
        <strain evidence="2 3">F394</strain>
    </source>
</reference>
<evidence type="ECO:0000313" key="3">
    <source>
        <dbReference type="Proteomes" id="UP001267426"/>
    </source>
</evidence>
<dbReference type="RefSeq" id="WP_311665574.1">
    <property type="nucleotide sequence ID" value="NZ_JAVRHT010000049.1"/>
</dbReference>
<dbReference type="EC" id="3.4.-.-" evidence="2"/>
<keyword evidence="2" id="KW-0315">Glutamine amidotransferase</keyword>
<dbReference type="PANTHER" id="PTHR42695">
    <property type="entry name" value="GLUTAMINE AMIDOTRANSFERASE YLR126C-RELATED"/>
    <property type="match status" value="1"/>
</dbReference>
<dbReference type="EMBL" id="JAVRHT010000049">
    <property type="protein sequence ID" value="MDT0633059.1"/>
    <property type="molecule type" value="Genomic_DNA"/>
</dbReference>
<dbReference type="Proteomes" id="UP001267426">
    <property type="component" value="Unassembled WGS sequence"/>
</dbReference>
<evidence type="ECO:0000259" key="1">
    <source>
        <dbReference type="Pfam" id="PF00117"/>
    </source>
</evidence>
<dbReference type="Gene3D" id="3.40.50.880">
    <property type="match status" value="1"/>
</dbReference>
<dbReference type="Pfam" id="PF00117">
    <property type="entry name" value="GATase"/>
    <property type="match status" value="1"/>
</dbReference>
<comment type="caution">
    <text evidence="2">The sequence shown here is derived from an EMBL/GenBank/DDBJ whole genome shotgun (WGS) entry which is preliminary data.</text>
</comment>
<dbReference type="InterPro" id="IPR029062">
    <property type="entry name" value="Class_I_gatase-like"/>
</dbReference>
<dbReference type="SUPFAM" id="SSF52317">
    <property type="entry name" value="Class I glutamine amidotransferase-like"/>
    <property type="match status" value="1"/>
</dbReference>
<dbReference type="InterPro" id="IPR044992">
    <property type="entry name" value="ChyE-like"/>
</dbReference>
<sequence length="256" mass="27596">MAPDLDHVRVRLIQVRERPAVIAEEQASFRERTGLRVDQLAVTDALSDALSPALLDDVDAVMIGGAGAYSVVDTFGWTQSLVDVCRACADRGVPLFGSCWGHQFVARAFGGEVVHDPSRAEMGTHDVALTAAGGADPLFSTLPARFPTQMGHHDRVSALPPGAVELASNDRAPHQAFRLADAPVYGTQFHSELDEATERARLVTYRPYYPEMADDDVFAAVLDTLRPSPAADDLLRRFLLLYAVEGGAERLAEAAG</sequence>
<evidence type="ECO:0000313" key="2">
    <source>
        <dbReference type="EMBL" id="MDT0633059.1"/>
    </source>
</evidence>
<dbReference type="CDD" id="cd01741">
    <property type="entry name" value="GATase1_1"/>
    <property type="match status" value="1"/>
</dbReference>
<dbReference type="InterPro" id="IPR017926">
    <property type="entry name" value="GATASE"/>
</dbReference>
<keyword evidence="2" id="KW-0378">Hydrolase</keyword>
<dbReference type="PROSITE" id="PS51273">
    <property type="entry name" value="GATASE_TYPE_1"/>
    <property type="match status" value="1"/>
</dbReference>
<feature type="domain" description="Glutamine amidotransferase" evidence="1">
    <location>
        <begin position="36"/>
        <end position="201"/>
    </location>
</feature>
<accession>A0ABU3BUU6</accession>
<organism evidence="2 3">
    <name type="scientific">Rubrivirga litoralis</name>
    <dbReference type="NCBI Taxonomy" id="3075598"/>
    <lineage>
        <taxon>Bacteria</taxon>
        <taxon>Pseudomonadati</taxon>
        <taxon>Rhodothermota</taxon>
        <taxon>Rhodothermia</taxon>
        <taxon>Rhodothermales</taxon>
        <taxon>Rubricoccaceae</taxon>
        <taxon>Rubrivirga</taxon>
    </lineage>
</organism>
<proteinExistence type="predicted"/>
<name>A0ABU3BUU6_9BACT</name>
<dbReference type="GO" id="GO:0016787">
    <property type="term" value="F:hydrolase activity"/>
    <property type="evidence" value="ECO:0007669"/>
    <property type="project" value="UniProtKB-KW"/>
</dbReference>
<protein>
    <submittedName>
        <fullName evidence="2">Type 1 glutamine amidotransferase</fullName>
        <ecNumber evidence="2">3.4.-.-</ecNumber>
    </submittedName>
</protein>